<feature type="compositionally biased region" description="Low complexity" evidence="8">
    <location>
        <begin position="338"/>
        <end position="356"/>
    </location>
</feature>
<dbReference type="EMBL" id="CP017150">
    <property type="protein sequence ID" value="AOP54559.1"/>
    <property type="molecule type" value="Genomic_DNA"/>
</dbReference>
<dbReference type="PRINTS" id="PR00725">
    <property type="entry name" value="DADACBPTASE1"/>
</dbReference>
<keyword evidence="6" id="KW-0961">Cell wall biogenesis/degradation</keyword>
<evidence type="ECO:0000256" key="8">
    <source>
        <dbReference type="SAM" id="MobiDB-lite"/>
    </source>
</evidence>
<keyword evidence="5" id="KW-0573">Peptidoglycan synthesis</keyword>
<proteinExistence type="inferred from homology"/>
<keyword evidence="2" id="KW-0732">Signal</keyword>
<dbReference type="GO" id="GO:0006508">
    <property type="term" value="P:proteolysis"/>
    <property type="evidence" value="ECO:0007669"/>
    <property type="project" value="InterPro"/>
</dbReference>
<dbReference type="Proteomes" id="UP000094793">
    <property type="component" value="Chromosome"/>
</dbReference>
<organism evidence="10 11">
    <name type="scientific">Brevibacterium aurantiacum</name>
    <dbReference type="NCBI Taxonomy" id="273384"/>
    <lineage>
        <taxon>Bacteria</taxon>
        <taxon>Bacillati</taxon>
        <taxon>Actinomycetota</taxon>
        <taxon>Actinomycetes</taxon>
        <taxon>Micrococcales</taxon>
        <taxon>Brevibacteriaceae</taxon>
        <taxon>Brevibacterium</taxon>
    </lineage>
</organism>
<keyword evidence="9" id="KW-0472">Membrane</keyword>
<dbReference type="InterPro" id="IPR012338">
    <property type="entry name" value="Beta-lactam/transpept-like"/>
</dbReference>
<comment type="similarity">
    <text evidence="1 7">Belongs to the peptidase S11 family.</text>
</comment>
<protein>
    <submittedName>
        <fullName evidence="10">D-alanyl-D-alanine carboxypeptidase</fullName>
        <ecNumber evidence="10">3.4.16.4</ecNumber>
    </submittedName>
</protein>
<dbReference type="InterPro" id="IPR018044">
    <property type="entry name" value="Peptidase_S11"/>
</dbReference>
<feature type="region of interest" description="Disordered" evidence="8">
    <location>
        <begin position="327"/>
        <end position="356"/>
    </location>
</feature>
<dbReference type="Pfam" id="PF00768">
    <property type="entry name" value="Peptidase_S11"/>
    <property type="match status" value="1"/>
</dbReference>
<evidence type="ECO:0000256" key="5">
    <source>
        <dbReference type="ARBA" id="ARBA00022984"/>
    </source>
</evidence>
<dbReference type="PANTHER" id="PTHR21581:SF33">
    <property type="entry name" value="D-ALANYL-D-ALANINE CARBOXYPEPTIDASE DACB"/>
    <property type="match status" value="1"/>
</dbReference>
<dbReference type="KEGG" id="blin:BLSMQ_2853"/>
<evidence type="ECO:0000256" key="6">
    <source>
        <dbReference type="ARBA" id="ARBA00023316"/>
    </source>
</evidence>
<evidence type="ECO:0000256" key="3">
    <source>
        <dbReference type="ARBA" id="ARBA00022801"/>
    </source>
</evidence>
<dbReference type="PATRIC" id="fig|1703.10.peg.2948"/>
<feature type="transmembrane region" description="Helical" evidence="9">
    <location>
        <begin position="390"/>
        <end position="411"/>
    </location>
</feature>
<reference evidence="11" key="1">
    <citation type="submission" date="2016-09" db="EMBL/GenBank/DDBJ databases">
        <title>Complete Genome Sequence of Brevibacterium linens SMQ-1335.</title>
        <authorList>
            <person name="de Melo A.G."/>
            <person name="Labrie S.J."/>
            <person name="Dumaresq J."/>
            <person name="Roberts R.J."/>
            <person name="Tremblay D.M."/>
            <person name="Moineau S."/>
        </authorList>
    </citation>
    <scope>NUCLEOTIDE SEQUENCE [LARGE SCALE GENOMIC DNA]</scope>
    <source>
        <strain evidence="11">SMQ-1335</strain>
    </source>
</reference>
<gene>
    <name evidence="10" type="ORF">BLSMQ_2853</name>
</gene>
<evidence type="ECO:0000313" key="11">
    <source>
        <dbReference type="Proteomes" id="UP000094793"/>
    </source>
</evidence>
<feature type="transmembrane region" description="Helical" evidence="9">
    <location>
        <begin position="21"/>
        <end position="42"/>
    </location>
</feature>
<dbReference type="AlphaFoldDB" id="A0A1D7W683"/>
<dbReference type="RefSeq" id="WP_069600614.1">
    <property type="nucleotide sequence ID" value="NZ_CP017150.1"/>
</dbReference>
<feature type="region of interest" description="Disordered" evidence="8">
    <location>
        <begin position="46"/>
        <end position="80"/>
    </location>
</feature>
<name>A0A1D7W683_BREAU</name>
<dbReference type="SUPFAM" id="SSF56601">
    <property type="entry name" value="beta-lactamase/transpeptidase-like"/>
    <property type="match status" value="1"/>
</dbReference>
<keyword evidence="10" id="KW-0645">Protease</keyword>
<evidence type="ECO:0000313" key="10">
    <source>
        <dbReference type="EMBL" id="AOP54559.1"/>
    </source>
</evidence>
<evidence type="ECO:0000256" key="2">
    <source>
        <dbReference type="ARBA" id="ARBA00022729"/>
    </source>
</evidence>
<evidence type="ECO:0000256" key="1">
    <source>
        <dbReference type="ARBA" id="ARBA00007164"/>
    </source>
</evidence>
<keyword evidence="3 10" id="KW-0378">Hydrolase</keyword>
<evidence type="ECO:0000256" key="7">
    <source>
        <dbReference type="RuleBase" id="RU004016"/>
    </source>
</evidence>
<sequence length="420" mass="44237">MRSHHLSSPTRTAVLPRSPRAGLRLLVSAAIALLLIGAQLVLSPGASHGLSQPEETPEKVYESPADLGDGSKPPTPVGTSWLVGDLDTGEVQVAHDIDKKHAPASTIKLLTALALVEVLDDPKQKVEAEFEDMEIDGTKVGLMQKNKYTVDLLFHAMLMSSANDAANALGRAAGGQDKAVALMNEKAEELGMTNTHAANTSGLDDKNQYMTAADMMKLAWAVCENDYLMSVIDTETYKFPGGKNPDTKEKFKGYEIQNHTKIVGQVDGGLGLKNGFTREAKGAYIAVAERDGRRVVSTMLGIDNNSRQAAVDLLEWDFAQKDPKSLQTVPVGQAVTPSGDPSASESGSDAGGADADDNAAVGAQVESGDGAETSDSTASSKSFGVSNGTLLPVGMLLVAAALLLTALIILVRLRRGKTTR</sequence>
<dbReference type="GO" id="GO:0009002">
    <property type="term" value="F:serine-type D-Ala-D-Ala carboxypeptidase activity"/>
    <property type="evidence" value="ECO:0007669"/>
    <property type="project" value="UniProtKB-EC"/>
</dbReference>
<evidence type="ECO:0000256" key="9">
    <source>
        <dbReference type="SAM" id="Phobius"/>
    </source>
</evidence>
<dbReference type="GO" id="GO:0009252">
    <property type="term" value="P:peptidoglycan biosynthetic process"/>
    <property type="evidence" value="ECO:0007669"/>
    <property type="project" value="UniProtKB-KW"/>
</dbReference>
<evidence type="ECO:0000256" key="4">
    <source>
        <dbReference type="ARBA" id="ARBA00022960"/>
    </source>
</evidence>
<dbReference type="GO" id="GO:0008360">
    <property type="term" value="P:regulation of cell shape"/>
    <property type="evidence" value="ECO:0007669"/>
    <property type="project" value="UniProtKB-KW"/>
</dbReference>
<dbReference type="EC" id="3.4.16.4" evidence="10"/>
<dbReference type="OrthoDB" id="3663940at2"/>
<keyword evidence="4" id="KW-0133">Cell shape</keyword>
<dbReference type="GO" id="GO:0071555">
    <property type="term" value="P:cell wall organization"/>
    <property type="evidence" value="ECO:0007669"/>
    <property type="project" value="UniProtKB-KW"/>
</dbReference>
<dbReference type="Gene3D" id="3.40.710.10">
    <property type="entry name" value="DD-peptidase/beta-lactamase superfamily"/>
    <property type="match status" value="1"/>
</dbReference>
<dbReference type="InterPro" id="IPR001967">
    <property type="entry name" value="Peptidase_S11_N"/>
</dbReference>
<accession>A0A1D7W683</accession>
<keyword evidence="9" id="KW-1133">Transmembrane helix</keyword>
<dbReference type="PANTHER" id="PTHR21581">
    <property type="entry name" value="D-ALANYL-D-ALANINE CARBOXYPEPTIDASE"/>
    <property type="match status" value="1"/>
</dbReference>
<keyword evidence="10" id="KW-0121">Carboxypeptidase</keyword>
<keyword evidence="9" id="KW-0812">Transmembrane</keyword>